<feature type="transmembrane region" description="Helical" evidence="5">
    <location>
        <begin position="204"/>
        <end position="224"/>
    </location>
</feature>
<evidence type="ECO:0000256" key="2">
    <source>
        <dbReference type="ARBA" id="ARBA00022692"/>
    </source>
</evidence>
<dbReference type="OrthoDB" id="4568421at2"/>
<dbReference type="GO" id="GO:0016020">
    <property type="term" value="C:membrane"/>
    <property type="evidence" value="ECO:0007669"/>
    <property type="project" value="UniProtKB-SubCell"/>
</dbReference>
<evidence type="ECO:0000256" key="1">
    <source>
        <dbReference type="ARBA" id="ARBA00004141"/>
    </source>
</evidence>
<dbReference type="EMBL" id="CP032698">
    <property type="protein sequence ID" value="AYG84665.1"/>
    <property type="molecule type" value="Genomic_DNA"/>
</dbReference>
<feature type="transmembrane region" description="Helical" evidence="5">
    <location>
        <begin position="374"/>
        <end position="401"/>
    </location>
</feature>
<accession>A0A387HLB4</accession>
<feature type="transmembrane region" description="Helical" evidence="5">
    <location>
        <begin position="54"/>
        <end position="74"/>
    </location>
</feature>
<reference evidence="7 8" key="1">
    <citation type="submission" date="2018-10" db="EMBL/GenBank/DDBJ databases">
        <title>Relationship between Morphology and Antimicrobial Activity in Streptomyces.</title>
        <authorList>
            <person name="Kang H.J."/>
            <person name="Kim S.B."/>
        </authorList>
    </citation>
    <scope>NUCLEOTIDE SEQUENCE [LARGE SCALE GENOMIC DNA]</scope>
    <source>
        <strain evidence="7 8">BH38</strain>
    </source>
</reference>
<dbReference type="InterPro" id="IPR004841">
    <property type="entry name" value="AA-permease/SLC12A_dom"/>
</dbReference>
<dbReference type="GO" id="GO:0055085">
    <property type="term" value="P:transmembrane transport"/>
    <property type="evidence" value="ECO:0007669"/>
    <property type="project" value="InterPro"/>
</dbReference>
<organism evidence="7 8">
    <name type="scientific">Streptomyces hundungensis</name>
    <dbReference type="NCBI Taxonomy" id="1077946"/>
    <lineage>
        <taxon>Bacteria</taxon>
        <taxon>Bacillati</taxon>
        <taxon>Actinomycetota</taxon>
        <taxon>Actinomycetes</taxon>
        <taxon>Kitasatosporales</taxon>
        <taxon>Streptomycetaceae</taxon>
        <taxon>Streptomyces</taxon>
    </lineage>
</organism>
<feature type="transmembrane region" description="Helical" evidence="5">
    <location>
        <begin position="138"/>
        <end position="157"/>
    </location>
</feature>
<protein>
    <submittedName>
        <fullName evidence="7">Putrescine importer PuuP</fullName>
    </submittedName>
</protein>
<comment type="subcellular location">
    <subcellularLocation>
        <location evidence="1">Membrane</location>
        <topology evidence="1">Multi-pass membrane protein</topology>
    </subcellularLocation>
</comment>
<dbReference type="InterPro" id="IPR050367">
    <property type="entry name" value="APC_superfamily"/>
</dbReference>
<feature type="transmembrane region" description="Helical" evidence="5">
    <location>
        <begin position="95"/>
        <end position="118"/>
    </location>
</feature>
<dbReference type="PANTHER" id="PTHR42770:SF16">
    <property type="entry name" value="AMINO ACID PERMEASE"/>
    <property type="match status" value="1"/>
</dbReference>
<feature type="transmembrane region" description="Helical" evidence="5">
    <location>
        <begin position="164"/>
        <end position="184"/>
    </location>
</feature>
<proteinExistence type="predicted"/>
<sequence>MPGESRTNTDVGLARDAIGLREVLFQSVTAMAPAAAVAASIPAGAAFAGGSLPLSVLVALVACLLTASCVAELAQHLPAAGSVATYSARGLHPAVGFLVGWGYVFVEALVPPLLLLQLGFTTAGTLHQQWSAYPADLWWPWSLAGAVVIAFAGFFGVRASARFGTVLGVFEVLVFVAFAVLLIVAAGSDNTLSVFGTSHTAHGYGGFGGVFAGSVYTVLAFAGFEAAAPLAEEAKDPRRTMRRAVFGAALAIGIVYVLTTYAMAVYFGPDRFAGFGASGDASWEGVARASFGLFWVILFLAVVNSTVANANACSNVSTRTAFALGRIGVFPRSFARLHPRHRSPVSGVAAQFVVAVAAMLGLGLGLWYDPVTAFALLATVIVTVIIGVYIVVDVACAGYFLRRRRDLFSPLRHVVFPALGIAAFVLALLTAAGIPAFDFVAELTPPMSYAGPVVGVWMAAGVVVLVVLARRHPERLAQTGRVHLIDPDEDPLETGAVPR</sequence>
<dbReference type="Pfam" id="PF00324">
    <property type="entry name" value="AA_permease"/>
    <property type="match status" value="1"/>
</dbReference>
<dbReference type="RefSeq" id="WP_120726208.1">
    <property type="nucleotide sequence ID" value="NZ_CP032698.1"/>
</dbReference>
<feature type="transmembrane region" description="Helical" evidence="5">
    <location>
        <begin position="413"/>
        <end position="437"/>
    </location>
</feature>
<dbReference type="PANTHER" id="PTHR42770">
    <property type="entry name" value="AMINO ACID TRANSPORTER-RELATED"/>
    <property type="match status" value="1"/>
</dbReference>
<evidence type="ECO:0000256" key="5">
    <source>
        <dbReference type="SAM" id="Phobius"/>
    </source>
</evidence>
<name>A0A387HLB4_9ACTN</name>
<dbReference type="Gene3D" id="1.20.1740.10">
    <property type="entry name" value="Amino acid/polyamine transporter I"/>
    <property type="match status" value="1"/>
</dbReference>
<evidence type="ECO:0000313" key="8">
    <source>
        <dbReference type="Proteomes" id="UP000271554"/>
    </source>
</evidence>
<evidence type="ECO:0000313" key="7">
    <source>
        <dbReference type="EMBL" id="AYG84665.1"/>
    </source>
</evidence>
<keyword evidence="2 5" id="KW-0812">Transmembrane</keyword>
<keyword evidence="3 5" id="KW-1133">Transmembrane helix</keyword>
<feature type="transmembrane region" description="Helical" evidence="5">
    <location>
        <begin position="449"/>
        <end position="469"/>
    </location>
</feature>
<keyword evidence="8" id="KW-1185">Reference proteome</keyword>
<feature type="transmembrane region" description="Helical" evidence="5">
    <location>
        <begin position="245"/>
        <end position="267"/>
    </location>
</feature>
<feature type="domain" description="Amino acid permease/ SLC12A" evidence="6">
    <location>
        <begin position="23"/>
        <end position="413"/>
    </location>
</feature>
<dbReference type="AlphaFoldDB" id="A0A387HLB4"/>
<gene>
    <name evidence="7" type="primary">puuP_5</name>
    <name evidence="7" type="ORF">DWB77_06879</name>
</gene>
<evidence type="ECO:0000259" key="6">
    <source>
        <dbReference type="Pfam" id="PF00324"/>
    </source>
</evidence>
<dbReference type="KEGG" id="shun:DWB77_06879"/>
<keyword evidence="4 5" id="KW-0472">Membrane</keyword>
<evidence type="ECO:0000256" key="3">
    <source>
        <dbReference type="ARBA" id="ARBA00022989"/>
    </source>
</evidence>
<evidence type="ECO:0000256" key="4">
    <source>
        <dbReference type="ARBA" id="ARBA00023136"/>
    </source>
</evidence>
<feature type="transmembrane region" description="Helical" evidence="5">
    <location>
        <begin position="345"/>
        <end position="368"/>
    </location>
</feature>
<dbReference type="PIRSF" id="PIRSF006060">
    <property type="entry name" value="AA_transporter"/>
    <property type="match status" value="1"/>
</dbReference>
<dbReference type="Proteomes" id="UP000271554">
    <property type="component" value="Chromosome"/>
</dbReference>
<feature type="transmembrane region" description="Helical" evidence="5">
    <location>
        <begin position="287"/>
        <end position="307"/>
    </location>
</feature>
<feature type="transmembrane region" description="Helical" evidence="5">
    <location>
        <begin position="23"/>
        <end position="48"/>
    </location>
</feature>